<evidence type="ECO:0000313" key="1">
    <source>
        <dbReference type="EMBL" id="MDT2982741.1"/>
    </source>
</evidence>
<proteinExistence type="predicted"/>
<dbReference type="Proteomes" id="UP001253851">
    <property type="component" value="Unassembled WGS sequence"/>
</dbReference>
<evidence type="ECO:0008006" key="3">
    <source>
        <dbReference type="Google" id="ProtNLM"/>
    </source>
</evidence>
<organism evidence="1 2">
    <name type="scientific">Enterococcus casseliflavus</name>
    <name type="common">Enterococcus flavescens</name>
    <dbReference type="NCBI Taxonomy" id="37734"/>
    <lineage>
        <taxon>Bacteria</taxon>
        <taxon>Bacillati</taxon>
        <taxon>Bacillota</taxon>
        <taxon>Bacilli</taxon>
        <taxon>Lactobacillales</taxon>
        <taxon>Enterococcaceae</taxon>
        <taxon>Enterococcus</taxon>
    </lineage>
</organism>
<evidence type="ECO:0000313" key="2">
    <source>
        <dbReference type="Proteomes" id="UP001253851"/>
    </source>
</evidence>
<comment type="caution">
    <text evidence="1">The sequence shown here is derived from an EMBL/GenBank/DDBJ whole genome shotgun (WGS) entry which is preliminary data.</text>
</comment>
<gene>
    <name evidence="1" type="ORF">P7I34_08715</name>
</gene>
<dbReference type="AlphaFoldDB" id="A0ABD5FLR4"/>
<dbReference type="RefSeq" id="WP_270266915.1">
    <property type="nucleotide sequence ID" value="NZ_JAQDVE010000006.1"/>
</dbReference>
<reference evidence="1 2" key="1">
    <citation type="submission" date="2023-03" db="EMBL/GenBank/DDBJ databases">
        <authorList>
            <person name="Shen W."/>
            <person name="Cai J."/>
        </authorList>
    </citation>
    <scope>NUCLEOTIDE SEQUENCE [LARGE SCALE GENOMIC DNA]</scope>
    <source>
        <strain evidence="1 2">B516</strain>
    </source>
</reference>
<accession>A0ABD5FLR4</accession>
<protein>
    <recommendedName>
        <fullName evidence="3">Phage protein</fullName>
    </recommendedName>
</protein>
<name>A0ABD5FLR4_ENTCA</name>
<sequence length="71" mass="8326">MTRKIKIEIIKDVYWEDWGTMRKVFKKGWIGWATGYYENGKLVGVSSESPIYVGVSDEIWDDCYKVLEQEG</sequence>
<dbReference type="EMBL" id="JARQDZ010000003">
    <property type="protein sequence ID" value="MDT2982741.1"/>
    <property type="molecule type" value="Genomic_DNA"/>
</dbReference>